<name>A0A420I4P9_9PEZI</name>
<organism evidence="3 4">
    <name type="scientific">Erysiphe neolycopersici</name>
    <dbReference type="NCBI Taxonomy" id="212602"/>
    <lineage>
        <taxon>Eukaryota</taxon>
        <taxon>Fungi</taxon>
        <taxon>Dikarya</taxon>
        <taxon>Ascomycota</taxon>
        <taxon>Pezizomycotina</taxon>
        <taxon>Leotiomycetes</taxon>
        <taxon>Erysiphales</taxon>
        <taxon>Erysiphaceae</taxon>
        <taxon>Erysiphe</taxon>
    </lineage>
</organism>
<evidence type="ECO:0000313" key="3">
    <source>
        <dbReference type="EMBL" id="RKF64624.1"/>
    </source>
</evidence>
<protein>
    <submittedName>
        <fullName evidence="3">Uncharacterized protein</fullName>
    </submittedName>
</protein>
<feature type="signal peptide" evidence="2">
    <location>
        <begin position="1"/>
        <end position="21"/>
    </location>
</feature>
<sequence>MRPILLISSLHSAVLFQLSSSMPLQDFFSSDSTPDMIEESSLSSISTYVSDFLSTHKITIPQPDFEIFSRISDYSSSTYEEALETFNSMLELIPYPFSPQELDTTLDPEEESLELENCHTDFENEPDLGEYSPEWDSYSQPLEVIPEKKQEAHTIGNTILISELKGHGDMVVVGIVFLFLISCFTLEMSKKWSQHRNNLKNYRQNGIHLGKETMSDSINEEKNLSFTKALPIYNSGDE</sequence>
<evidence type="ECO:0000256" key="2">
    <source>
        <dbReference type="SAM" id="SignalP"/>
    </source>
</evidence>
<accession>A0A420I4P9</accession>
<feature type="transmembrane region" description="Helical" evidence="1">
    <location>
        <begin position="170"/>
        <end position="188"/>
    </location>
</feature>
<gene>
    <name evidence="3" type="ORF">OnM2_017035</name>
</gene>
<dbReference type="EMBL" id="MCFK01001766">
    <property type="protein sequence ID" value="RKF64624.1"/>
    <property type="molecule type" value="Genomic_DNA"/>
</dbReference>
<keyword evidence="1" id="KW-0472">Membrane</keyword>
<evidence type="ECO:0000313" key="4">
    <source>
        <dbReference type="Proteomes" id="UP000286134"/>
    </source>
</evidence>
<keyword evidence="1" id="KW-0812">Transmembrane</keyword>
<dbReference type="OrthoDB" id="3597602at2759"/>
<proteinExistence type="predicted"/>
<keyword evidence="1" id="KW-1133">Transmembrane helix</keyword>
<dbReference type="Proteomes" id="UP000286134">
    <property type="component" value="Unassembled WGS sequence"/>
</dbReference>
<reference evidence="3 4" key="1">
    <citation type="journal article" date="2018" name="BMC Genomics">
        <title>Comparative genome analyses reveal sequence features reflecting distinct modes of host-adaptation between dicot and monocot powdery mildew.</title>
        <authorList>
            <person name="Wu Y."/>
            <person name="Ma X."/>
            <person name="Pan Z."/>
            <person name="Kale S.D."/>
            <person name="Song Y."/>
            <person name="King H."/>
            <person name="Zhang Q."/>
            <person name="Presley C."/>
            <person name="Deng X."/>
            <person name="Wei C.I."/>
            <person name="Xiao S."/>
        </authorList>
    </citation>
    <scope>NUCLEOTIDE SEQUENCE [LARGE SCALE GENOMIC DNA]</scope>
    <source>
        <strain evidence="3">UMSG2</strain>
    </source>
</reference>
<keyword evidence="4" id="KW-1185">Reference proteome</keyword>
<dbReference type="AlphaFoldDB" id="A0A420I4P9"/>
<feature type="chain" id="PRO_5019180838" evidence="2">
    <location>
        <begin position="22"/>
        <end position="238"/>
    </location>
</feature>
<evidence type="ECO:0000256" key="1">
    <source>
        <dbReference type="SAM" id="Phobius"/>
    </source>
</evidence>
<keyword evidence="2" id="KW-0732">Signal</keyword>
<comment type="caution">
    <text evidence="3">The sequence shown here is derived from an EMBL/GenBank/DDBJ whole genome shotgun (WGS) entry which is preliminary data.</text>
</comment>